<name>X1AIB0_9ZZZZ</name>
<reference evidence="1" key="1">
    <citation type="journal article" date="2014" name="Front. Microbiol.">
        <title>High frequency of phylogenetically diverse reductive dehalogenase-homologous genes in deep subseafloor sedimentary metagenomes.</title>
        <authorList>
            <person name="Kawai M."/>
            <person name="Futagami T."/>
            <person name="Toyoda A."/>
            <person name="Takaki Y."/>
            <person name="Nishi S."/>
            <person name="Hori S."/>
            <person name="Arai W."/>
            <person name="Tsubouchi T."/>
            <person name="Morono Y."/>
            <person name="Uchiyama I."/>
            <person name="Ito T."/>
            <person name="Fujiyama A."/>
            <person name="Inagaki F."/>
            <person name="Takami H."/>
        </authorList>
    </citation>
    <scope>NUCLEOTIDE SEQUENCE</scope>
    <source>
        <strain evidence="1">Expedition CK06-06</strain>
    </source>
</reference>
<organism evidence="1">
    <name type="scientific">marine sediment metagenome</name>
    <dbReference type="NCBI Taxonomy" id="412755"/>
    <lineage>
        <taxon>unclassified sequences</taxon>
        <taxon>metagenomes</taxon>
        <taxon>ecological metagenomes</taxon>
    </lineage>
</organism>
<comment type="caution">
    <text evidence="1">The sequence shown here is derived from an EMBL/GenBank/DDBJ whole genome shotgun (WGS) entry which is preliminary data.</text>
</comment>
<protein>
    <submittedName>
        <fullName evidence="1">Uncharacterized protein</fullName>
    </submittedName>
</protein>
<gene>
    <name evidence="1" type="ORF">S01H4_05713</name>
</gene>
<dbReference type="AlphaFoldDB" id="X1AIB0"/>
<dbReference type="EMBL" id="BART01001684">
    <property type="protein sequence ID" value="GAG72388.1"/>
    <property type="molecule type" value="Genomic_DNA"/>
</dbReference>
<evidence type="ECO:0000313" key="1">
    <source>
        <dbReference type="EMBL" id="GAG72388.1"/>
    </source>
</evidence>
<feature type="non-terminal residue" evidence="1">
    <location>
        <position position="1"/>
    </location>
</feature>
<sequence length="302" mass="34733">ELNMLQDQKMALADTVEGIMEKQIKETLAQQGIFNPIDKYIRLKVNFPPVNFKLEEPPYLLVVSPRDRIESMREVLLKQNLALEELEGIEAKVDRLGVSSLVVRLGGCATYPSLVTNDVSLQFTIDTATHEWLHQYLAFKPLGFLYLLDLTGLRRNYEIATINETLVSMVSKEISSSLYQKYYPQYETGARHNPGAESEFDFNQEMREIRKTVDKYLAEGEIEQAEEYMEQKRQYLASKGYYIRKLNQAYFAFHGTYADSPTSISPIGVELKELRNQSASLKDFLDRVAAMTSRQNLRDSLK</sequence>
<accession>X1AIB0</accession>
<proteinExistence type="predicted"/>